<name>A0A8J2Q9V3_9BILA</name>
<dbReference type="PANTHER" id="PTHR47966">
    <property type="entry name" value="BETA-SITE APP-CLEAVING ENZYME, ISOFORM A-RELATED"/>
    <property type="match status" value="1"/>
</dbReference>
<comment type="caution">
    <text evidence="4">The sequence shown here is derived from an EMBL/GenBank/DDBJ whole genome shotgun (WGS) entry which is preliminary data.</text>
</comment>
<evidence type="ECO:0000313" key="5">
    <source>
        <dbReference type="Proteomes" id="UP000746747"/>
    </source>
</evidence>
<protein>
    <recommendedName>
        <fullName evidence="3">Peptidase A1 domain-containing protein</fullName>
    </recommendedName>
</protein>
<sequence>MKDTLINLAIIICCLHVTMIFAEFQVELHPVYSESNQHIGYTANVMIGEPKKEFSLLLDTVTNFLWVLSSTFVLSSPNGTWEFIRKMHAYAYYDSLTGNETNQIFLDQTYGSRKVSMIQFTENISFNSLNGTRVDFPSSPFCVSKVLRWPKFDYQKMDGVLGLSTLHVFGSPFGVSSQSFSGLSILDNQIRRAIRNNQLDPVITIALPPLDSKKKAMLTFGGRNNQSCDLSYETTEPLRLKYEATELLRLNYESNRLVRLFFETAEPLRFSDFVHSFAKSNQSVNHYEFQYNSIKMGNATSSIKSFAYPNTIEPYIGVPDEFLRKIVENLNATFDSSENKYKVQCEGSVVYNTYEPFELFTGSNTYVVPPQHFIIKHNADDTLCELTFRKSERTIYSLYVSGIPVELYEDNDPNTVVLGIPFFHQYCVTLKPRDYNINFSPII</sequence>
<dbReference type="InterPro" id="IPR033121">
    <property type="entry name" value="PEPTIDASE_A1"/>
</dbReference>
<dbReference type="GO" id="GO:0006508">
    <property type="term" value="P:proteolysis"/>
    <property type="evidence" value="ECO:0007669"/>
    <property type="project" value="InterPro"/>
</dbReference>
<comment type="similarity">
    <text evidence="1">Belongs to the peptidase A1 family.</text>
</comment>
<dbReference type="GO" id="GO:0004190">
    <property type="term" value="F:aspartic-type endopeptidase activity"/>
    <property type="evidence" value="ECO:0007669"/>
    <property type="project" value="InterPro"/>
</dbReference>
<keyword evidence="5" id="KW-1185">Reference proteome</keyword>
<dbReference type="PANTHER" id="PTHR47966:SF51">
    <property type="entry name" value="BETA-SITE APP-CLEAVING ENZYME, ISOFORM A-RELATED"/>
    <property type="match status" value="1"/>
</dbReference>
<reference evidence="4" key="1">
    <citation type="submission" date="2021-09" db="EMBL/GenBank/DDBJ databases">
        <authorList>
            <consortium name="Pathogen Informatics"/>
        </authorList>
    </citation>
    <scope>NUCLEOTIDE SEQUENCE</scope>
</reference>
<evidence type="ECO:0000256" key="2">
    <source>
        <dbReference type="SAM" id="SignalP"/>
    </source>
</evidence>
<dbReference type="EMBL" id="CAKAEH010001283">
    <property type="protein sequence ID" value="CAG9534044.1"/>
    <property type="molecule type" value="Genomic_DNA"/>
</dbReference>
<dbReference type="PROSITE" id="PS51767">
    <property type="entry name" value="PEPTIDASE_A1"/>
    <property type="match status" value="1"/>
</dbReference>
<dbReference type="InterPro" id="IPR021109">
    <property type="entry name" value="Peptidase_aspartic_dom_sf"/>
</dbReference>
<feature type="chain" id="PRO_5035297122" description="Peptidase A1 domain-containing protein" evidence="2">
    <location>
        <begin position="23"/>
        <end position="443"/>
    </location>
</feature>
<dbReference type="AlphaFoldDB" id="A0A8J2Q9V3"/>
<accession>A0A8J2Q9V3</accession>
<feature type="signal peptide" evidence="2">
    <location>
        <begin position="1"/>
        <end position="22"/>
    </location>
</feature>
<evidence type="ECO:0000259" key="3">
    <source>
        <dbReference type="PROSITE" id="PS51767"/>
    </source>
</evidence>
<dbReference type="Gene3D" id="2.40.70.10">
    <property type="entry name" value="Acid Proteases"/>
    <property type="match status" value="2"/>
</dbReference>
<gene>
    <name evidence="4" type="ORF">CJOHNSTONI_LOCUS4219</name>
</gene>
<dbReference type="InterPro" id="IPR001461">
    <property type="entry name" value="Aspartic_peptidase_A1"/>
</dbReference>
<dbReference type="InterPro" id="IPR034164">
    <property type="entry name" value="Pepsin-like_dom"/>
</dbReference>
<evidence type="ECO:0000313" key="4">
    <source>
        <dbReference type="EMBL" id="CAG9534044.1"/>
    </source>
</evidence>
<dbReference type="Proteomes" id="UP000746747">
    <property type="component" value="Unassembled WGS sequence"/>
</dbReference>
<dbReference type="OrthoDB" id="660550at2759"/>
<dbReference type="SUPFAM" id="SSF50630">
    <property type="entry name" value="Acid proteases"/>
    <property type="match status" value="1"/>
</dbReference>
<feature type="domain" description="Peptidase A1" evidence="3">
    <location>
        <begin position="41"/>
        <end position="440"/>
    </location>
</feature>
<dbReference type="Pfam" id="PF00026">
    <property type="entry name" value="Asp"/>
    <property type="match status" value="2"/>
</dbReference>
<keyword evidence="2" id="KW-0732">Signal</keyword>
<proteinExistence type="inferred from homology"/>
<organism evidence="4 5">
    <name type="scientific">Cercopithifilaria johnstoni</name>
    <dbReference type="NCBI Taxonomy" id="2874296"/>
    <lineage>
        <taxon>Eukaryota</taxon>
        <taxon>Metazoa</taxon>
        <taxon>Ecdysozoa</taxon>
        <taxon>Nematoda</taxon>
        <taxon>Chromadorea</taxon>
        <taxon>Rhabditida</taxon>
        <taxon>Spirurina</taxon>
        <taxon>Spiruromorpha</taxon>
        <taxon>Filarioidea</taxon>
        <taxon>Onchocercidae</taxon>
        <taxon>Cercopithifilaria</taxon>
    </lineage>
</organism>
<dbReference type="CDD" id="cd05471">
    <property type="entry name" value="pepsin_like"/>
    <property type="match status" value="1"/>
</dbReference>
<evidence type="ECO:0000256" key="1">
    <source>
        <dbReference type="ARBA" id="ARBA00007447"/>
    </source>
</evidence>